<evidence type="ECO:0000313" key="6">
    <source>
        <dbReference type="Proteomes" id="UP001583186"/>
    </source>
</evidence>
<dbReference type="Proteomes" id="UP001583186">
    <property type="component" value="Unassembled WGS sequence"/>
</dbReference>
<gene>
    <name evidence="5" type="ORF">Sste5346_001175</name>
</gene>
<evidence type="ECO:0000313" key="5">
    <source>
        <dbReference type="EMBL" id="KAL1902732.1"/>
    </source>
</evidence>
<dbReference type="Gene3D" id="2.60.120.330">
    <property type="entry name" value="B-lactam Antibiotic, Isopenicillin N Synthase, Chain"/>
    <property type="match status" value="1"/>
</dbReference>
<name>A0ABR3ZRF9_9PEZI</name>
<dbReference type="EMBL" id="JAWCUI010000004">
    <property type="protein sequence ID" value="KAL1902732.1"/>
    <property type="molecule type" value="Genomic_DNA"/>
</dbReference>
<feature type="region of interest" description="Disordered" evidence="2">
    <location>
        <begin position="393"/>
        <end position="419"/>
    </location>
</feature>
<dbReference type="InterPro" id="IPR050231">
    <property type="entry name" value="Iron_ascorbate_oxido_reductase"/>
</dbReference>
<dbReference type="InterPro" id="IPR044861">
    <property type="entry name" value="IPNS-like_FE2OG_OXY"/>
</dbReference>
<protein>
    <submittedName>
        <fullName evidence="5">Uncharacterized protein</fullName>
    </submittedName>
</protein>
<evidence type="ECO:0000256" key="1">
    <source>
        <dbReference type="ARBA" id="ARBA00008056"/>
    </source>
</evidence>
<sequence length="456" mass="51146">MVNPPGSPYFDSDDSSFYDDVRYTDKPVPRISLRNFESRVDSITADIAAAAERHGFLILIDHNIPQAAIDAQFATIERFFALPDEIKAKTPYSASCNTGWQQETTFIPPPVEETEKSKPSDHDHHDHHDRDRPDDHQKDRETYCMQFSESLMARRWVSGSDLPGFRHDSLTFMHACHSLSMRIMVCLARGLGLTKENDKDDHIFAKAHAMSQPGIQTVLRAQRYYALDQQRRSSLPTTPTSPTAVSPTSSTTSTQAYRIGSATHADSDWSFLTLRFQRPGQSGLEICPGRETVTHHTTNEGAEWTKVETNPGEIICNVGDLLMFWSDDRYKSTLYRERAPSDPAVDFYGDCYSLAYFNQPSRDCILQGPLCKYPATSAGELMDLVRKRNFSELNEKKQQSQNQSQGQSQNQNQDQKQQMTSVEMIASAAANPNVDAGTAAAAFGASMSSYMETSFM</sequence>
<evidence type="ECO:0000259" key="3">
    <source>
        <dbReference type="Pfam" id="PF03171"/>
    </source>
</evidence>
<dbReference type="PANTHER" id="PTHR47990">
    <property type="entry name" value="2-OXOGLUTARATE (2OG) AND FE(II)-DEPENDENT OXYGENASE SUPERFAMILY PROTEIN-RELATED"/>
    <property type="match status" value="1"/>
</dbReference>
<dbReference type="InterPro" id="IPR026992">
    <property type="entry name" value="DIOX_N"/>
</dbReference>
<evidence type="ECO:0000256" key="2">
    <source>
        <dbReference type="SAM" id="MobiDB-lite"/>
    </source>
</evidence>
<evidence type="ECO:0000259" key="4">
    <source>
        <dbReference type="Pfam" id="PF14226"/>
    </source>
</evidence>
<dbReference type="SUPFAM" id="SSF51197">
    <property type="entry name" value="Clavaminate synthase-like"/>
    <property type="match status" value="1"/>
</dbReference>
<comment type="similarity">
    <text evidence="1">Belongs to the iron/ascorbate-dependent oxidoreductase family.</text>
</comment>
<reference evidence="5 6" key="1">
    <citation type="journal article" date="2024" name="IMA Fungus">
        <title>IMA Genome - F19 : A genome assembly and annotation guide to empower mycologists, including annotated draft genome sequences of Ceratocystis pirilliformis, Diaporthe australafricana, Fusarium ophioides, Paecilomyces lecythidis, and Sporothrix stenoceras.</title>
        <authorList>
            <person name="Aylward J."/>
            <person name="Wilson A.M."/>
            <person name="Visagie C.M."/>
            <person name="Spraker J."/>
            <person name="Barnes I."/>
            <person name="Buitendag C."/>
            <person name="Ceriani C."/>
            <person name="Del Mar Angel L."/>
            <person name="du Plessis D."/>
            <person name="Fuchs T."/>
            <person name="Gasser K."/>
            <person name="Kramer D."/>
            <person name="Li W."/>
            <person name="Munsamy K."/>
            <person name="Piso A."/>
            <person name="Price J.L."/>
            <person name="Sonnekus B."/>
            <person name="Thomas C."/>
            <person name="van der Nest A."/>
            <person name="van Dijk A."/>
            <person name="van Heerden A."/>
            <person name="van Vuuren N."/>
            <person name="Yilmaz N."/>
            <person name="Duong T.A."/>
            <person name="van der Merwe N.A."/>
            <person name="Wingfield M.J."/>
            <person name="Wingfield B.D."/>
        </authorList>
    </citation>
    <scope>NUCLEOTIDE SEQUENCE [LARGE SCALE GENOMIC DNA]</scope>
    <source>
        <strain evidence="5 6">CMW 5346</strain>
    </source>
</reference>
<dbReference type="Pfam" id="PF14226">
    <property type="entry name" value="DIOX_N"/>
    <property type="match status" value="1"/>
</dbReference>
<feature type="compositionally biased region" description="Low complexity" evidence="2">
    <location>
        <begin position="233"/>
        <end position="254"/>
    </location>
</feature>
<dbReference type="Pfam" id="PF03171">
    <property type="entry name" value="2OG-FeII_Oxy"/>
    <property type="match status" value="1"/>
</dbReference>
<keyword evidence="6" id="KW-1185">Reference proteome</keyword>
<proteinExistence type="inferred from homology"/>
<feature type="compositionally biased region" description="Low complexity" evidence="2">
    <location>
        <begin position="399"/>
        <end position="418"/>
    </location>
</feature>
<comment type="caution">
    <text evidence="5">The sequence shown here is derived from an EMBL/GenBank/DDBJ whole genome shotgun (WGS) entry which is preliminary data.</text>
</comment>
<feature type="domain" description="Non-haem dioxygenase N-terminal" evidence="4">
    <location>
        <begin position="28"/>
        <end position="139"/>
    </location>
</feature>
<accession>A0ABR3ZRF9</accession>
<organism evidence="5 6">
    <name type="scientific">Sporothrix stenoceras</name>
    <dbReference type="NCBI Taxonomy" id="5173"/>
    <lineage>
        <taxon>Eukaryota</taxon>
        <taxon>Fungi</taxon>
        <taxon>Dikarya</taxon>
        <taxon>Ascomycota</taxon>
        <taxon>Pezizomycotina</taxon>
        <taxon>Sordariomycetes</taxon>
        <taxon>Sordariomycetidae</taxon>
        <taxon>Ophiostomatales</taxon>
        <taxon>Ophiostomataceae</taxon>
        <taxon>Sporothrix</taxon>
    </lineage>
</organism>
<feature type="region of interest" description="Disordered" evidence="2">
    <location>
        <begin position="231"/>
        <end position="255"/>
    </location>
</feature>
<feature type="region of interest" description="Disordered" evidence="2">
    <location>
        <begin position="110"/>
        <end position="139"/>
    </location>
</feature>
<dbReference type="InterPro" id="IPR027443">
    <property type="entry name" value="IPNS-like_sf"/>
</dbReference>
<feature type="compositionally biased region" description="Basic and acidic residues" evidence="2">
    <location>
        <begin position="113"/>
        <end position="139"/>
    </location>
</feature>
<feature type="domain" description="Isopenicillin N synthase-like Fe(2+) 2OG dioxygenase" evidence="3">
    <location>
        <begin position="263"/>
        <end position="336"/>
    </location>
</feature>